<evidence type="ECO:0000313" key="2">
    <source>
        <dbReference type="EMBL" id="KAE9982282.1"/>
    </source>
</evidence>
<keyword evidence="1" id="KW-0472">Membrane</keyword>
<reference evidence="2 3" key="1">
    <citation type="submission" date="2019-11" db="EMBL/GenBank/DDBJ databases">
        <title>Venturia inaequalis Genome Resource.</title>
        <authorList>
            <person name="Lichtner F.J."/>
        </authorList>
    </citation>
    <scope>NUCLEOTIDE SEQUENCE [LARGE SCALE GENOMIC DNA]</scope>
    <source>
        <strain evidence="2">Bline_iso_100314</strain>
    </source>
</reference>
<dbReference type="SUPFAM" id="SSF46565">
    <property type="entry name" value="Chaperone J-domain"/>
    <property type="match status" value="1"/>
</dbReference>
<sequence>MSQSTDYTYDAQGQFFPYFLLTITSVVTIPCTISWLRKSKDLENTAPRIHSDYQPEHADIIAKLKAKQKRKERKIKRAIVSIVGWLVIAFMVYLIIVTARTITKIWDPYDVLGVSRSATEKQIKSL</sequence>
<protein>
    <submittedName>
        <fullName evidence="2">Uncharacterized protein</fullName>
    </submittedName>
</protein>
<dbReference type="GO" id="GO:0006620">
    <property type="term" value="P:post-translational protein targeting to endoplasmic reticulum membrane"/>
    <property type="evidence" value="ECO:0007669"/>
    <property type="project" value="TreeGrafter"/>
</dbReference>
<comment type="caution">
    <text evidence="2">The sequence shown here is derived from an EMBL/GenBank/DDBJ whole genome shotgun (WGS) entry which is preliminary data.</text>
</comment>
<dbReference type="GO" id="GO:0008320">
    <property type="term" value="F:protein transmembrane transporter activity"/>
    <property type="evidence" value="ECO:0007669"/>
    <property type="project" value="TreeGrafter"/>
</dbReference>
<dbReference type="InterPro" id="IPR036869">
    <property type="entry name" value="J_dom_sf"/>
</dbReference>
<dbReference type="GO" id="GO:0006614">
    <property type="term" value="P:SRP-dependent cotranslational protein targeting to membrane"/>
    <property type="evidence" value="ECO:0007669"/>
    <property type="project" value="TreeGrafter"/>
</dbReference>
<name>A0A8H3V752_VENIN</name>
<dbReference type="GO" id="GO:0031207">
    <property type="term" value="C:Sec62/Sec63 complex"/>
    <property type="evidence" value="ECO:0007669"/>
    <property type="project" value="TreeGrafter"/>
</dbReference>
<dbReference type="PANTHER" id="PTHR24075">
    <property type="entry name" value="SEC63 DOMAIN-CONTAINING"/>
    <property type="match status" value="1"/>
</dbReference>
<gene>
    <name evidence="2" type="ORF">BLS_006289</name>
</gene>
<dbReference type="Proteomes" id="UP000433883">
    <property type="component" value="Unassembled WGS sequence"/>
</dbReference>
<evidence type="ECO:0000313" key="3">
    <source>
        <dbReference type="Proteomes" id="UP000433883"/>
    </source>
</evidence>
<dbReference type="AlphaFoldDB" id="A0A8H3V752"/>
<accession>A0A8H3V752</accession>
<dbReference type="GO" id="GO:0003723">
    <property type="term" value="F:RNA binding"/>
    <property type="evidence" value="ECO:0007669"/>
    <property type="project" value="TreeGrafter"/>
</dbReference>
<keyword evidence="1" id="KW-0812">Transmembrane</keyword>
<dbReference type="PANTHER" id="PTHR24075:SF0">
    <property type="entry name" value="TRANSLOCATION PROTEIN SEC63 HOMOLOG"/>
    <property type="match status" value="1"/>
</dbReference>
<feature type="transmembrane region" description="Helical" evidence="1">
    <location>
        <begin position="78"/>
        <end position="99"/>
    </location>
</feature>
<organism evidence="2 3">
    <name type="scientific">Venturia inaequalis</name>
    <name type="common">Apple scab fungus</name>
    <dbReference type="NCBI Taxonomy" id="5025"/>
    <lineage>
        <taxon>Eukaryota</taxon>
        <taxon>Fungi</taxon>
        <taxon>Dikarya</taxon>
        <taxon>Ascomycota</taxon>
        <taxon>Pezizomycotina</taxon>
        <taxon>Dothideomycetes</taxon>
        <taxon>Pleosporomycetidae</taxon>
        <taxon>Venturiales</taxon>
        <taxon>Venturiaceae</taxon>
        <taxon>Venturia</taxon>
    </lineage>
</organism>
<dbReference type="EMBL" id="WNWQ01000046">
    <property type="protein sequence ID" value="KAE9982282.1"/>
    <property type="molecule type" value="Genomic_DNA"/>
</dbReference>
<evidence type="ECO:0000256" key="1">
    <source>
        <dbReference type="SAM" id="Phobius"/>
    </source>
</evidence>
<proteinExistence type="predicted"/>
<keyword evidence="1" id="KW-1133">Transmembrane helix</keyword>
<feature type="transmembrane region" description="Helical" evidence="1">
    <location>
        <begin position="15"/>
        <end position="36"/>
    </location>
</feature>